<sequence>MYGPLVITYLFLGGAAAGALFVASIWSLAARRSERLQNPLFAAAFDTMRKHVYAAGFIMLAFAMACLLWDLGSPQRALLVFLRPHPTVLTFGAFTLSVEAGVTAVLASSSLLGKPRLPKGLFTTLEALCCLGALATMGYTGVFLFESGMPAWSTWTLVALFVFSSLSAGISTVLLIDWVAQGRARLLKAAKPLQKAHLACLAGEGAFFTLFMLHVFDDPSATAAKSLIMQQDMTATIALGVVGFGMAVPAALEAYSLTRAECRTIPAADAACLLGCFILRAVVVACGIR</sequence>
<dbReference type="InterPro" id="IPR005614">
    <property type="entry name" value="NrfD-like"/>
</dbReference>
<keyword evidence="6 7" id="KW-0472">Membrane</keyword>
<feature type="transmembrane region" description="Helical" evidence="7">
    <location>
        <begin position="125"/>
        <end position="145"/>
    </location>
</feature>
<evidence type="ECO:0000256" key="4">
    <source>
        <dbReference type="ARBA" id="ARBA00022692"/>
    </source>
</evidence>
<evidence type="ECO:0000256" key="6">
    <source>
        <dbReference type="ARBA" id="ARBA00023136"/>
    </source>
</evidence>
<keyword evidence="3" id="KW-1003">Cell membrane</keyword>
<keyword evidence="4 7" id="KW-0812">Transmembrane</keyword>
<evidence type="ECO:0008006" key="10">
    <source>
        <dbReference type="Google" id="ProtNLM"/>
    </source>
</evidence>
<feature type="transmembrane region" description="Helical" evidence="7">
    <location>
        <begin position="51"/>
        <end position="71"/>
    </location>
</feature>
<evidence type="ECO:0000256" key="3">
    <source>
        <dbReference type="ARBA" id="ARBA00022475"/>
    </source>
</evidence>
<gene>
    <name evidence="8" type="ORF">HMPREF9451_00337</name>
</gene>
<evidence type="ECO:0000256" key="7">
    <source>
        <dbReference type="SAM" id="Phobius"/>
    </source>
</evidence>
<dbReference type="Gene3D" id="1.20.1630.10">
    <property type="entry name" value="Formate dehydrogenase/DMSO reductase domain"/>
    <property type="match status" value="1"/>
</dbReference>
<organism evidence="8 9">
    <name type="scientific">Slackia piriformis YIT 12062</name>
    <dbReference type="NCBI Taxonomy" id="742818"/>
    <lineage>
        <taxon>Bacteria</taxon>
        <taxon>Bacillati</taxon>
        <taxon>Actinomycetota</taxon>
        <taxon>Coriobacteriia</taxon>
        <taxon>Eggerthellales</taxon>
        <taxon>Eggerthellaceae</taxon>
        <taxon>Slackia</taxon>
    </lineage>
</organism>
<comment type="similarity">
    <text evidence="2">Belongs to the NrfD family.</text>
</comment>
<comment type="caution">
    <text evidence="8">The sequence shown here is derived from an EMBL/GenBank/DDBJ whole genome shotgun (WGS) entry which is preliminary data.</text>
</comment>
<feature type="transmembrane region" description="Helical" evidence="7">
    <location>
        <begin position="6"/>
        <end position="30"/>
    </location>
</feature>
<evidence type="ECO:0000256" key="5">
    <source>
        <dbReference type="ARBA" id="ARBA00022989"/>
    </source>
</evidence>
<dbReference type="Pfam" id="PF03916">
    <property type="entry name" value="NrfD"/>
    <property type="match status" value="1"/>
</dbReference>
<accession>K0YN06</accession>
<dbReference type="PANTHER" id="PTHR34856:SF2">
    <property type="entry name" value="PROTEIN NRFD"/>
    <property type="match status" value="1"/>
</dbReference>
<evidence type="ECO:0000256" key="1">
    <source>
        <dbReference type="ARBA" id="ARBA00004651"/>
    </source>
</evidence>
<proteinExistence type="inferred from homology"/>
<dbReference type="PANTHER" id="PTHR34856">
    <property type="entry name" value="PROTEIN NRFD"/>
    <property type="match status" value="1"/>
</dbReference>
<evidence type="ECO:0000313" key="8">
    <source>
        <dbReference type="EMBL" id="EJZ84733.1"/>
    </source>
</evidence>
<comment type="subcellular location">
    <subcellularLocation>
        <location evidence="1">Cell membrane</location>
        <topology evidence="1">Multi-pass membrane protein</topology>
    </subcellularLocation>
</comment>
<dbReference type="HOGENOM" id="CLU_045348_2_0_11"/>
<dbReference type="AlphaFoldDB" id="K0YN06"/>
<feature type="transmembrane region" description="Helical" evidence="7">
    <location>
        <begin position="91"/>
        <end position="113"/>
    </location>
</feature>
<dbReference type="eggNOG" id="COG3301">
    <property type="taxonomic scope" value="Bacteria"/>
</dbReference>
<feature type="transmembrane region" description="Helical" evidence="7">
    <location>
        <begin position="236"/>
        <end position="255"/>
    </location>
</feature>
<dbReference type="GO" id="GO:0005886">
    <property type="term" value="C:plasma membrane"/>
    <property type="evidence" value="ECO:0007669"/>
    <property type="project" value="UniProtKB-SubCell"/>
</dbReference>
<feature type="transmembrane region" description="Helical" evidence="7">
    <location>
        <begin position="157"/>
        <end position="176"/>
    </location>
</feature>
<evidence type="ECO:0000256" key="2">
    <source>
        <dbReference type="ARBA" id="ARBA00008929"/>
    </source>
</evidence>
<dbReference type="PATRIC" id="fig|742818.3.peg.376"/>
<dbReference type="InParanoid" id="K0YN06"/>
<dbReference type="InterPro" id="IPR052049">
    <property type="entry name" value="Electron_transfer_protein"/>
</dbReference>
<keyword evidence="9" id="KW-1185">Reference proteome</keyword>
<evidence type="ECO:0000313" key="9">
    <source>
        <dbReference type="Proteomes" id="UP000006069"/>
    </source>
</evidence>
<reference evidence="8 9" key="1">
    <citation type="submission" date="2012-08" db="EMBL/GenBank/DDBJ databases">
        <title>The Genome Sequence of Slackia piriformis YIT 12062.</title>
        <authorList>
            <consortium name="The Broad Institute Genome Sequencing Platform"/>
            <person name="Earl A."/>
            <person name="Ward D."/>
            <person name="Feldgarden M."/>
            <person name="Gevers D."/>
            <person name="Morotomi M."/>
            <person name="Walker B."/>
            <person name="Young S.K."/>
            <person name="Zeng Q."/>
            <person name="Gargeya S."/>
            <person name="Fitzgerald M."/>
            <person name="Haas B."/>
            <person name="Abouelleil A."/>
            <person name="Alvarado L."/>
            <person name="Arachchi H.M."/>
            <person name="Berlin A.M."/>
            <person name="Chapman S.B."/>
            <person name="Goldberg J."/>
            <person name="Griggs A."/>
            <person name="Gujja S."/>
            <person name="Hansen M."/>
            <person name="Howarth C."/>
            <person name="Imamovic A."/>
            <person name="Larimer J."/>
            <person name="McCowen C."/>
            <person name="Montmayeur A."/>
            <person name="Murphy C."/>
            <person name="Neiman D."/>
            <person name="Pearson M."/>
            <person name="Priest M."/>
            <person name="Roberts A."/>
            <person name="Saif S."/>
            <person name="Shea T."/>
            <person name="Sisk P."/>
            <person name="Sykes S."/>
            <person name="Wortman J."/>
            <person name="Nusbaum C."/>
            <person name="Birren B."/>
        </authorList>
    </citation>
    <scope>NUCLEOTIDE SEQUENCE [LARGE SCALE GENOMIC DNA]</scope>
    <source>
        <strain evidence="8 9">YIT 12062</strain>
    </source>
</reference>
<name>K0YN06_9ACTN</name>
<dbReference type="Proteomes" id="UP000006069">
    <property type="component" value="Unassembled WGS sequence"/>
</dbReference>
<protein>
    <recommendedName>
        <fullName evidence="10">Polysulfide reductase NrfD</fullName>
    </recommendedName>
</protein>
<dbReference type="RefSeq" id="WP_009138573.1">
    <property type="nucleotide sequence ID" value="NZ_JH815198.1"/>
</dbReference>
<dbReference type="EMBL" id="ADMD01000001">
    <property type="protein sequence ID" value="EJZ84733.1"/>
    <property type="molecule type" value="Genomic_DNA"/>
</dbReference>
<dbReference type="OrthoDB" id="3173463at2"/>
<feature type="transmembrane region" description="Helical" evidence="7">
    <location>
        <begin position="196"/>
        <end position="216"/>
    </location>
</feature>
<keyword evidence="5 7" id="KW-1133">Transmembrane helix</keyword>